<dbReference type="EC" id="2.5.1.15" evidence="4"/>
<dbReference type="PROSITE" id="PS50972">
    <property type="entry name" value="PTERIN_BINDING"/>
    <property type="match status" value="1"/>
</dbReference>
<feature type="compositionally biased region" description="Gly residues" evidence="9">
    <location>
        <begin position="387"/>
        <end position="402"/>
    </location>
</feature>
<evidence type="ECO:0000259" key="10">
    <source>
        <dbReference type="PROSITE" id="PS50972"/>
    </source>
</evidence>
<dbReference type="GO" id="GO:0046872">
    <property type="term" value="F:metal ion binding"/>
    <property type="evidence" value="ECO:0007669"/>
    <property type="project" value="UniProtKB-KW"/>
</dbReference>
<gene>
    <name evidence="11" type="ORF">C483_19380</name>
</gene>
<evidence type="ECO:0000256" key="4">
    <source>
        <dbReference type="ARBA" id="ARBA00012458"/>
    </source>
</evidence>
<dbReference type="GO" id="GO:0046656">
    <property type="term" value="P:folic acid biosynthetic process"/>
    <property type="evidence" value="ECO:0007669"/>
    <property type="project" value="UniProtKB-KW"/>
</dbReference>
<comment type="catalytic activity">
    <reaction evidence="1">
        <text>(7,8-dihydropterin-6-yl)methyl diphosphate + 4-aminobenzoate = 7,8-dihydropteroate + diphosphate</text>
        <dbReference type="Rhea" id="RHEA:19949"/>
        <dbReference type="ChEBI" id="CHEBI:17836"/>
        <dbReference type="ChEBI" id="CHEBI:17839"/>
        <dbReference type="ChEBI" id="CHEBI:33019"/>
        <dbReference type="ChEBI" id="CHEBI:72950"/>
        <dbReference type="EC" id="2.5.1.15"/>
    </reaction>
</comment>
<reference evidence="11 12" key="1">
    <citation type="journal article" date="2014" name="PLoS Genet.">
        <title>Phylogenetically driven sequencing of extremely halophilic archaea reveals strategies for static and dynamic osmo-response.</title>
        <authorList>
            <person name="Becker E.A."/>
            <person name="Seitzer P.M."/>
            <person name="Tritt A."/>
            <person name="Larsen D."/>
            <person name="Krusor M."/>
            <person name="Yao A.I."/>
            <person name="Wu D."/>
            <person name="Madern D."/>
            <person name="Eisen J.A."/>
            <person name="Darling A.E."/>
            <person name="Facciotti M.T."/>
        </authorList>
    </citation>
    <scope>NUCLEOTIDE SEQUENCE [LARGE SCALE GENOMIC DNA]</scope>
    <source>
        <strain evidence="11 12">JCM 10989</strain>
    </source>
</reference>
<comment type="pathway">
    <text evidence="3">Cofactor biosynthesis; tetrahydrofolate biosynthesis; 7,8-dihydrofolate from 2-amino-4-hydroxy-6-hydroxymethyl-7,8-dihydropteridine diphosphate and 4-aminobenzoate: step 1/2.</text>
</comment>
<keyword evidence="6" id="KW-0479">Metal-binding</keyword>
<accession>L9ZJT9</accession>
<evidence type="ECO:0000256" key="8">
    <source>
        <dbReference type="ARBA" id="ARBA00022909"/>
    </source>
</evidence>
<dbReference type="PANTHER" id="PTHR20941">
    <property type="entry name" value="FOLATE SYNTHESIS PROTEINS"/>
    <property type="match status" value="1"/>
</dbReference>
<dbReference type="InterPro" id="IPR011005">
    <property type="entry name" value="Dihydropteroate_synth-like_sf"/>
</dbReference>
<dbReference type="PANTHER" id="PTHR20941:SF1">
    <property type="entry name" value="FOLIC ACID SYNTHESIS PROTEIN FOL1"/>
    <property type="match status" value="1"/>
</dbReference>
<keyword evidence="12" id="KW-1185">Reference proteome</keyword>
<feature type="domain" description="Pterin-binding" evidence="10">
    <location>
        <begin position="41"/>
        <end position="303"/>
    </location>
</feature>
<feature type="region of interest" description="Disordered" evidence="9">
    <location>
        <begin position="374"/>
        <end position="405"/>
    </location>
</feature>
<keyword evidence="5" id="KW-0808">Transferase</keyword>
<evidence type="ECO:0000256" key="7">
    <source>
        <dbReference type="ARBA" id="ARBA00022842"/>
    </source>
</evidence>
<evidence type="ECO:0000256" key="2">
    <source>
        <dbReference type="ARBA" id="ARBA00001946"/>
    </source>
</evidence>
<organism evidence="11 12">
    <name type="scientific">Natrialba hulunbeirensis JCM 10989</name>
    <dbReference type="NCBI Taxonomy" id="1227493"/>
    <lineage>
        <taxon>Archaea</taxon>
        <taxon>Methanobacteriati</taxon>
        <taxon>Methanobacteriota</taxon>
        <taxon>Stenosarchaea group</taxon>
        <taxon>Halobacteria</taxon>
        <taxon>Halobacteriales</taxon>
        <taxon>Natrialbaceae</taxon>
        <taxon>Natrialba</taxon>
    </lineage>
</organism>
<dbReference type="InterPro" id="IPR006390">
    <property type="entry name" value="DHP_synth_dom"/>
</dbReference>
<comment type="caution">
    <text evidence="11">The sequence shown here is derived from an EMBL/GenBank/DDBJ whole genome shotgun (WGS) entry which is preliminary data.</text>
</comment>
<dbReference type="SUPFAM" id="SSF51717">
    <property type="entry name" value="Dihydropteroate synthetase-like"/>
    <property type="match status" value="1"/>
</dbReference>
<dbReference type="AlphaFoldDB" id="L9ZJT9"/>
<dbReference type="Gene3D" id="3.20.20.20">
    <property type="entry name" value="Dihydropteroate synthase-like"/>
    <property type="match status" value="1"/>
</dbReference>
<evidence type="ECO:0000256" key="6">
    <source>
        <dbReference type="ARBA" id="ARBA00022723"/>
    </source>
</evidence>
<evidence type="ECO:0000313" key="11">
    <source>
        <dbReference type="EMBL" id="ELY86604.1"/>
    </source>
</evidence>
<proteinExistence type="predicted"/>
<name>L9ZJT9_9EURY</name>
<dbReference type="InterPro" id="IPR045031">
    <property type="entry name" value="DHP_synth-like"/>
</dbReference>
<dbReference type="Proteomes" id="UP000011519">
    <property type="component" value="Unassembled WGS sequence"/>
</dbReference>
<comment type="cofactor">
    <cofactor evidence="2">
        <name>Mg(2+)</name>
        <dbReference type="ChEBI" id="CHEBI:18420"/>
    </cofactor>
</comment>
<dbReference type="PATRIC" id="fig|1227493.4.peg.3897"/>
<dbReference type="Pfam" id="PF00809">
    <property type="entry name" value="Pterin_bind"/>
    <property type="match status" value="1"/>
</dbReference>
<evidence type="ECO:0000256" key="1">
    <source>
        <dbReference type="ARBA" id="ARBA00000012"/>
    </source>
</evidence>
<dbReference type="STRING" id="1227493.C483_19380"/>
<dbReference type="InterPro" id="IPR000489">
    <property type="entry name" value="Pterin-binding_dom"/>
</dbReference>
<dbReference type="EMBL" id="AOIM01000043">
    <property type="protein sequence ID" value="ELY86604.1"/>
    <property type="molecule type" value="Genomic_DNA"/>
</dbReference>
<evidence type="ECO:0000256" key="5">
    <source>
        <dbReference type="ARBA" id="ARBA00022679"/>
    </source>
</evidence>
<keyword evidence="7" id="KW-0460">Magnesium</keyword>
<protein>
    <recommendedName>
        <fullName evidence="4">dihydropteroate synthase</fullName>
        <ecNumber evidence="4">2.5.1.15</ecNumber>
    </recommendedName>
</protein>
<dbReference type="GO" id="GO:0004156">
    <property type="term" value="F:dihydropteroate synthase activity"/>
    <property type="evidence" value="ECO:0007669"/>
    <property type="project" value="UniProtKB-EC"/>
</dbReference>
<evidence type="ECO:0000256" key="3">
    <source>
        <dbReference type="ARBA" id="ARBA00004763"/>
    </source>
</evidence>
<keyword evidence="8" id="KW-0289">Folate biosynthesis</keyword>
<sequence>MAASDHCVTHRNRVDFQSPLLTPGMNSVDAAGLEIGDEHPPRIMGVLNVSEESPYDPSVYDDPGEAAQYVDEELIGEGADIVDIGLESANKRFDVLSAEEELERLHVALETIESVSGDAVFSIETRYHEVAEAALSQGFDMVNDIAGFADPEMPTVCAEYDVAVAKMGSPPDLERPGAVEETDWSARKSPEWAAEADYVEQVYEALKQNGLTEKTIIDPAFGGWSEAQTLEDDQETFRRLREFRALGQPMLVSINRKNFLGAIADRETEDRLPVSLAATSMAVERGAHIIRTHDVAETRDAALIGSAFSERASVSAGSVTASRLDTNTSRTFERQLRERGVDPDIVDAVQPQVLEFTGLSEAQFDELTSAVTAVREAPTPTGRRGDSGGGNSTDGGGVGSGAEGNISIHRTVEGETLLIGSRRVITAVSARLEALDGDISTVGGELDNVLQ</sequence>
<evidence type="ECO:0000256" key="9">
    <source>
        <dbReference type="SAM" id="MobiDB-lite"/>
    </source>
</evidence>
<dbReference type="NCBIfam" id="TIGR01496">
    <property type="entry name" value="DHPS"/>
    <property type="match status" value="1"/>
</dbReference>
<dbReference type="GO" id="GO:0046654">
    <property type="term" value="P:tetrahydrofolate biosynthetic process"/>
    <property type="evidence" value="ECO:0007669"/>
    <property type="project" value="TreeGrafter"/>
</dbReference>
<evidence type="ECO:0000313" key="12">
    <source>
        <dbReference type="Proteomes" id="UP000011519"/>
    </source>
</evidence>